<accession>A0A0L0UR77</accession>
<evidence type="ECO:0000256" key="2">
    <source>
        <dbReference type="ARBA" id="ARBA00022771"/>
    </source>
</evidence>
<dbReference type="STRING" id="1165861.A0A0L0UR77"/>
<dbReference type="GO" id="GO:0006355">
    <property type="term" value="P:regulation of DNA-templated transcription"/>
    <property type="evidence" value="ECO:0007669"/>
    <property type="project" value="InterPro"/>
</dbReference>
<evidence type="ECO:0000313" key="9">
    <source>
        <dbReference type="Proteomes" id="UP000054564"/>
    </source>
</evidence>
<feature type="region of interest" description="Disordered" evidence="5">
    <location>
        <begin position="11"/>
        <end position="31"/>
    </location>
</feature>
<dbReference type="GO" id="GO:0043565">
    <property type="term" value="F:sequence-specific DNA binding"/>
    <property type="evidence" value="ECO:0007669"/>
    <property type="project" value="InterPro"/>
</dbReference>
<feature type="region of interest" description="Disordered" evidence="5">
    <location>
        <begin position="341"/>
        <end position="430"/>
    </location>
</feature>
<feature type="domain" description="GATA-type" evidence="7">
    <location>
        <begin position="434"/>
        <end position="474"/>
    </location>
</feature>
<dbReference type="OrthoDB" id="2162994at2759"/>
<dbReference type="InterPro" id="IPR051140">
    <property type="entry name" value="GATA_TF"/>
</dbReference>
<feature type="domain" description="PAS" evidence="6">
    <location>
        <begin position="165"/>
        <end position="230"/>
    </location>
</feature>
<feature type="compositionally biased region" description="Low complexity" evidence="5">
    <location>
        <begin position="125"/>
        <end position="138"/>
    </location>
</feature>
<evidence type="ECO:0000256" key="3">
    <source>
        <dbReference type="ARBA" id="ARBA00022833"/>
    </source>
</evidence>
<dbReference type="EMBL" id="AJIL01000366">
    <property type="protein sequence ID" value="KNE89426.1"/>
    <property type="molecule type" value="Genomic_DNA"/>
</dbReference>
<dbReference type="SUPFAM" id="SSF55785">
    <property type="entry name" value="PYP-like sensor domain (PAS domain)"/>
    <property type="match status" value="1"/>
</dbReference>
<sequence>MEEIDRSEYLVVNDGQQEQQQQQQPYSYNPFFDFPTQLLPQQSNNSSSSNPFYYQDAAFLDIHPNRLLSLDHQTTIDPLQTITDQLNPTSGYNQFSLPYTQPTAINPSNITTTTTITNQHHHHQPQPVQQQQQQQEETSSTRKPSKTMNNILSQDFKRRKDWDSRLITDVMDVLQVISPSGELLFVNESIKRLTGYNTIELIGHQLSSTCFDRDDQINLDREIKKSFALGSDGLLNLYCRFKKRDTDTYVIFEMMGHIIRVKTNPGYLRGETKSEKRVMIINARPYPTSSGRLTNEFLELMLENQAMIKLIRNNNNNNNNTTTTSCSEITSSCSSSNLVIEPEIESTTTTSLSRIEGDLHRPSIPDLKIQSTEEHSVPEGEDPQTVGKESDNEDESNHHSITTTTTTNTNTNTDHAAASSPAKLRISRPSNKRDRVDFLCLDCGVTQSPEWRKGPQGRKTLCNACGLRYAKKSK</sequence>
<dbReference type="InterPro" id="IPR013088">
    <property type="entry name" value="Znf_NHR/GATA"/>
</dbReference>
<dbReference type="Pfam" id="PF00320">
    <property type="entry name" value="GATA"/>
    <property type="match status" value="1"/>
</dbReference>
<gene>
    <name evidence="8" type="ORF">PSTG_17119</name>
</gene>
<dbReference type="Gene3D" id="3.30.450.20">
    <property type="entry name" value="PAS domain"/>
    <property type="match status" value="1"/>
</dbReference>
<dbReference type="NCBIfam" id="TIGR00229">
    <property type="entry name" value="sensory_box"/>
    <property type="match status" value="1"/>
</dbReference>
<dbReference type="PANTHER" id="PTHR45658">
    <property type="entry name" value="GATA TRANSCRIPTION FACTOR"/>
    <property type="match status" value="1"/>
</dbReference>
<evidence type="ECO:0000259" key="6">
    <source>
        <dbReference type="PROSITE" id="PS50112"/>
    </source>
</evidence>
<evidence type="ECO:0000313" key="8">
    <source>
        <dbReference type="EMBL" id="KNE89426.1"/>
    </source>
</evidence>
<name>A0A0L0UR77_9BASI</name>
<organism evidence="8 9">
    <name type="scientific">Puccinia striiformis f. sp. tritici PST-78</name>
    <dbReference type="NCBI Taxonomy" id="1165861"/>
    <lineage>
        <taxon>Eukaryota</taxon>
        <taxon>Fungi</taxon>
        <taxon>Dikarya</taxon>
        <taxon>Basidiomycota</taxon>
        <taxon>Pucciniomycotina</taxon>
        <taxon>Pucciniomycetes</taxon>
        <taxon>Pucciniales</taxon>
        <taxon>Pucciniaceae</taxon>
        <taxon>Puccinia</taxon>
    </lineage>
</organism>
<evidence type="ECO:0000256" key="1">
    <source>
        <dbReference type="ARBA" id="ARBA00022723"/>
    </source>
</evidence>
<dbReference type="GO" id="GO:0008270">
    <property type="term" value="F:zinc ion binding"/>
    <property type="evidence" value="ECO:0007669"/>
    <property type="project" value="UniProtKB-KW"/>
</dbReference>
<dbReference type="CDD" id="cd00130">
    <property type="entry name" value="PAS"/>
    <property type="match status" value="1"/>
</dbReference>
<dbReference type="PROSITE" id="PS50112">
    <property type="entry name" value="PAS"/>
    <property type="match status" value="1"/>
</dbReference>
<evidence type="ECO:0000256" key="5">
    <source>
        <dbReference type="SAM" id="MobiDB-lite"/>
    </source>
</evidence>
<dbReference type="PROSITE" id="PS00344">
    <property type="entry name" value="GATA_ZN_FINGER_1"/>
    <property type="match status" value="1"/>
</dbReference>
<keyword evidence="9" id="KW-1185">Reference proteome</keyword>
<keyword evidence="2 4" id="KW-0863">Zinc-finger</keyword>
<feature type="compositionally biased region" description="Low complexity" evidence="5">
    <location>
        <begin position="402"/>
        <end position="413"/>
    </location>
</feature>
<dbReference type="Proteomes" id="UP000054564">
    <property type="component" value="Unassembled WGS sequence"/>
</dbReference>
<proteinExistence type="predicted"/>
<evidence type="ECO:0008006" key="10">
    <source>
        <dbReference type="Google" id="ProtNLM"/>
    </source>
</evidence>
<dbReference type="InterPro" id="IPR035965">
    <property type="entry name" value="PAS-like_dom_sf"/>
</dbReference>
<dbReference type="InterPro" id="IPR000014">
    <property type="entry name" value="PAS"/>
</dbReference>
<feature type="region of interest" description="Disordered" evidence="5">
    <location>
        <begin position="117"/>
        <end position="154"/>
    </location>
</feature>
<dbReference type="CDD" id="cd00202">
    <property type="entry name" value="ZnF_GATA"/>
    <property type="match status" value="1"/>
</dbReference>
<evidence type="ECO:0000256" key="4">
    <source>
        <dbReference type="PROSITE-ProRule" id="PRU00094"/>
    </source>
</evidence>
<dbReference type="PROSITE" id="PS50114">
    <property type="entry name" value="GATA_ZN_FINGER_2"/>
    <property type="match status" value="1"/>
</dbReference>
<comment type="caution">
    <text evidence="8">The sequence shown here is derived from an EMBL/GenBank/DDBJ whole genome shotgun (WGS) entry which is preliminary data.</text>
</comment>
<dbReference type="InterPro" id="IPR000679">
    <property type="entry name" value="Znf_GATA"/>
</dbReference>
<keyword evidence="1" id="KW-0479">Metal-binding</keyword>
<dbReference type="Gene3D" id="3.30.50.10">
    <property type="entry name" value="Erythroid Transcription Factor GATA-1, subunit A"/>
    <property type="match status" value="1"/>
</dbReference>
<dbReference type="SUPFAM" id="SSF57716">
    <property type="entry name" value="Glucocorticoid receptor-like (DNA-binding domain)"/>
    <property type="match status" value="1"/>
</dbReference>
<dbReference type="AlphaFoldDB" id="A0A0L0UR77"/>
<keyword evidence="3" id="KW-0862">Zinc</keyword>
<dbReference type="SMART" id="SM00401">
    <property type="entry name" value="ZnF_GATA"/>
    <property type="match status" value="1"/>
</dbReference>
<evidence type="ECO:0000259" key="7">
    <source>
        <dbReference type="PROSITE" id="PS50114"/>
    </source>
</evidence>
<protein>
    <recommendedName>
        <fullName evidence="10">White collar 2 protein</fullName>
    </recommendedName>
</protein>
<reference evidence="9" key="1">
    <citation type="submission" date="2014-03" db="EMBL/GenBank/DDBJ databases">
        <title>The Genome Sequence of Puccinia striiformis f. sp. tritici PST-78.</title>
        <authorList>
            <consortium name="The Broad Institute Genome Sequencing Platform"/>
            <person name="Cuomo C."/>
            <person name="Hulbert S."/>
            <person name="Chen X."/>
            <person name="Walker B."/>
            <person name="Young S.K."/>
            <person name="Zeng Q."/>
            <person name="Gargeya S."/>
            <person name="Fitzgerald M."/>
            <person name="Haas B."/>
            <person name="Abouelleil A."/>
            <person name="Alvarado L."/>
            <person name="Arachchi H.M."/>
            <person name="Berlin A.M."/>
            <person name="Chapman S.B."/>
            <person name="Goldberg J."/>
            <person name="Griggs A."/>
            <person name="Gujja S."/>
            <person name="Hansen M."/>
            <person name="Howarth C."/>
            <person name="Imamovic A."/>
            <person name="Larimer J."/>
            <person name="McCowan C."/>
            <person name="Montmayeur A."/>
            <person name="Murphy C."/>
            <person name="Neiman D."/>
            <person name="Pearson M."/>
            <person name="Priest M."/>
            <person name="Roberts A."/>
            <person name="Saif S."/>
            <person name="Shea T."/>
            <person name="Sisk P."/>
            <person name="Sykes S."/>
            <person name="Wortman J."/>
            <person name="Nusbaum C."/>
            <person name="Birren B."/>
        </authorList>
    </citation>
    <scope>NUCLEOTIDE SEQUENCE [LARGE SCALE GENOMIC DNA]</scope>
    <source>
        <strain evidence="9">race PST-78</strain>
    </source>
</reference>
<feature type="compositionally biased region" description="Low complexity" evidence="5">
    <location>
        <begin position="341"/>
        <end position="354"/>
    </location>
</feature>